<reference evidence="2" key="1">
    <citation type="submission" date="2022-07" db="EMBL/GenBank/DDBJ databases">
        <title>Genome Sequence of Leucocoprinus birnbaumii.</title>
        <authorList>
            <person name="Buettner E."/>
        </authorList>
    </citation>
    <scope>NUCLEOTIDE SEQUENCE</scope>
    <source>
        <strain evidence="2">VT141</strain>
    </source>
</reference>
<evidence type="ECO:0008006" key="4">
    <source>
        <dbReference type="Google" id="ProtNLM"/>
    </source>
</evidence>
<feature type="chain" id="PRO_5041910507" description="F-box domain-containing protein" evidence="1">
    <location>
        <begin position="19"/>
        <end position="339"/>
    </location>
</feature>
<proteinExistence type="predicted"/>
<sequence length="339" mass="37444">MPTLPTLLIHSLISTYLCVPMELEELSTLRTTLRLVCHQWNSMIKNSALCWSTFHLIRGKTNVSHVSFTSHLRASLELSNNAPLSIQIRGQSNGPFGIWVPHEVQDYLDILAERIKQWAELEIMLVEAFPLSILRLLSRYPFSNAAILKHFSLISVASTESIAVTVALVTEAAPALKCLELTTDAGSQFFYNIPIDHTPFERITSLHLGVRSVMAASSVLPHFRSIATLRFELLRNNPPLGSTDITISLPALRTLILSGTHSQRLLPTLDIPQLETLFCDSELTRDLIVFLSHRKLPTLVVTAVSGGVDGTSLLSEEVAANVGNVEIVATIPQEIHGLY</sequence>
<gene>
    <name evidence="2" type="ORF">NP233_g8949</name>
</gene>
<comment type="caution">
    <text evidence="2">The sequence shown here is derived from an EMBL/GenBank/DDBJ whole genome shotgun (WGS) entry which is preliminary data.</text>
</comment>
<name>A0AAD5YNL4_9AGAR</name>
<evidence type="ECO:0000256" key="1">
    <source>
        <dbReference type="SAM" id="SignalP"/>
    </source>
</evidence>
<keyword evidence="3" id="KW-1185">Reference proteome</keyword>
<dbReference type="EMBL" id="JANIEX010000761">
    <property type="protein sequence ID" value="KAJ3563427.1"/>
    <property type="molecule type" value="Genomic_DNA"/>
</dbReference>
<feature type="signal peptide" evidence="1">
    <location>
        <begin position="1"/>
        <end position="18"/>
    </location>
</feature>
<dbReference type="Proteomes" id="UP001213000">
    <property type="component" value="Unassembled WGS sequence"/>
</dbReference>
<protein>
    <recommendedName>
        <fullName evidence="4">F-box domain-containing protein</fullName>
    </recommendedName>
</protein>
<evidence type="ECO:0000313" key="2">
    <source>
        <dbReference type="EMBL" id="KAJ3563427.1"/>
    </source>
</evidence>
<keyword evidence="1" id="KW-0732">Signal</keyword>
<accession>A0AAD5YNL4</accession>
<dbReference type="AlphaFoldDB" id="A0AAD5YNL4"/>
<evidence type="ECO:0000313" key="3">
    <source>
        <dbReference type="Proteomes" id="UP001213000"/>
    </source>
</evidence>
<organism evidence="2 3">
    <name type="scientific">Leucocoprinus birnbaumii</name>
    <dbReference type="NCBI Taxonomy" id="56174"/>
    <lineage>
        <taxon>Eukaryota</taxon>
        <taxon>Fungi</taxon>
        <taxon>Dikarya</taxon>
        <taxon>Basidiomycota</taxon>
        <taxon>Agaricomycotina</taxon>
        <taxon>Agaricomycetes</taxon>
        <taxon>Agaricomycetidae</taxon>
        <taxon>Agaricales</taxon>
        <taxon>Agaricineae</taxon>
        <taxon>Agaricaceae</taxon>
        <taxon>Leucocoprinus</taxon>
    </lineage>
</organism>